<keyword evidence="5 7" id="KW-1133">Transmembrane helix</keyword>
<keyword evidence="3" id="KW-1003">Cell membrane</keyword>
<keyword evidence="11" id="KW-1185">Reference proteome</keyword>
<feature type="transmembrane region" description="Helical" evidence="7">
    <location>
        <begin position="147"/>
        <end position="168"/>
    </location>
</feature>
<dbReference type="PANTHER" id="PTHR43227:SF7">
    <property type="entry name" value="ARABINOOLIGOSACCHARIDES TRANSPORT SYSTEM PERMEASE PROTEIN ARAP"/>
    <property type="match status" value="1"/>
</dbReference>
<evidence type="ECO:0000256" key="3">
    <source>
        <dbReference type="ARBA" id="ARBA00022475"/>
    </source>
</evidence>
<dbReference type="Proteomes" id="UP001499854">
    <property type="component" value="Unassembled WGS sequence"/>
</dbReference>
<dbReference type="SUPFAM" id="SSF161098">
    <property type="entry name" value="MetI-like"/>
    <property type="match status" value="1"/>
</dbReference>
<dbReference type="InterPro" id="IPR035906">
    <property type="entry name" value="MetI-like_sf"/>
</dbReference>
<dbReference type="Gene3D" id="1.10.3720.10">
    <property type="entry name" value="MetI-like"/>
    <property type="match status" value="1"/>
</dbReference>
<feature type="transmembrane region" description="Helical" evidence="7">
    <location>
        <begin position="303"/>
        <end position="325"/>
    </location>
</feature>
<dbReference type="PROSITE" id="PS50928">
    <property type="entry name" value="ABC_TM1"/>
    <property type="match status" value="1"/>
</dbReference>
<name>A0ABP5C5N5_9ACTN</name>
<feature type="transmembrane region" description="Helical" evidence="7">
    <location>
        <begin position="188"/>
        <end position="209"/>
    </location>
</feature>
<gene>
    <name evidence="10" type="ORF">GCM10009838_10660</name>
</gene>
<evidence type="ECO:0000256" key="6">
    <source>
        <dbReference type="ARBA" id="ARBA00023136"/>
    </source>
</evidence>
<dbReference type="CDD" id="cd06261">
    <property type="entry name" value="TM_PBP2"/>
    <property type="match status" value="1"/>
</dbReference>
<evidence type="ECO:0000256" key="7">
    <source>
        <dbReference type="RuleBase" id="RU363032"/>
    </source>
</evidence>
<protein>
    <submittedName>
        <fullName evidence="10">Sugar ABC transporter permease</fullName>
    </submittedName>
</protein>
<keyword evidence="6 7" id="KW-0472">Membrane</keyword>
<evidence type="ECO:0000256" key="1">
    <source>
        <dbReference type="ARBA" id="ARBA00004651"/>
    </source>
</evidence>
<feature type="transmembrane region" description="Helical" evidence="7">
    <location>
        <begin position="114"/>
        <end position="135"/>
    </location>
</feature>
<organism evidence="10 11">
    <name type="scientific">Catenulispora subtropica</name>
    <dbReference type="NCBI Taxonomy" id="450798"/>
    <lineage>
        <taxon>Bacteria</taxon>
        <taxon>Bacillati</taxon>
        <taxon>Actinomycetota</taxon>
        <taxon>Actinomycetes</taxon>
        <taxon>Catenulisporales</taxon>
        <taxon>Catenulisporaceae</taxon>
        <taxon>Catenulispora</taxon>
    </lineage>
</organism>
<evidence type="ECO:0000256" key="2">
    <source>
        <dbReference type="ARBA" id="ARBA00022448"/>
    </source>
</evidence>
<dbReference type="RefSeq" id="WP_344655787.1">
    <property type="nucleotide sequence ID" value="NZ_BAAAQM010000004.1"/>
</dbReference>
<reference evidence="11" key="1">
    <citation type="journal article" date="2019" name="Int. J. Syst. Evol. Microbiol.">
        <title>The Global Catalogue of Microorganisms (GCM) 10K type strain sequencing project: providing services to taxonomists for standard genome sequencing and annotation.</title>
        <authorList>
            <consortium name="The Broad Institute Genomics Platform"/>
            <consortium name="The Broad Institute Genome Sequencing Center for Infectious Disease"/>
            <person name="Wu L."/>
            <person name="Ma J."/>
        </authorList>
    </citation>
    <scope>NUCLEOTIDE SEQUENCE [LARGE SCALE GENOMIC DNA]</scope>
    <source>
        <strain evidence="11">JCM 16013</strain>
    </source>
</reference>
<evidence type="ECO:0000256" key="4">
    <source>
        <dbReference type="ARBA" id="ARBA00022692"/>
    </source>
</evidence>
<dbReference type="InterPro" id="IPR050809">
    <property type="entry name" value="UgpAE/MalFG_permease"/>
</dbReference>
<keyword evidence="2 7" id="KW-0813">Transport</keyword>
<sequence length="332" mass="36302">MSGLGTELGSATPTPAAGRSAGRRSRPPGRGSQGRQGGKSGGLRIRTRREAWLFMAPALIPIALFSVYPLLRGIWLGFTDTKAGYDITSRFNGFDNYVRLWHDTYFWQAFRNGLIWAFAVTVLQFCLALGLALLLNERLRMRWLARTLALVPWAMPPVIVAIMWQLVYNPDAGLLNEILMKLHITGGGTNWLGQTATVFPAIIVVGVWAGMPQTTVSLLAGLQSIPGELYEAGTVDGAGSLQRFRHITLPQLGPVIATITSLDFVWNFNSFGLVYVLTDGGPAGKTTLPMLLAYNEAFKYGDFSYAAAMGDAMVLLILALLGVYLRLRMKET</sequence>
<evidence type="ECO:0000256" key="8">
    <source>
        <dbReference type="SAM" id="MobiDB-lite"/>
    </source>
</evidence>
<dbReference type="EMBL" id="BAAAQM010000004">
    <property type="protein sequence ID" value="GAA1956621.1"/>
    <property type="molecule type" value="Genomic_DNA"/>
</dbReference>
<dbReference type="InterPro" id="IPR000515">
    <property type="entry name" value="MetI-like"/>
</dbReference>
<dbReference type="PANTHER" id="PTHR43227">
    <property type="entry name" value="BLL4140 PROTEIN"/>
    <property type="match status" value="1"/>
</dbReference>
<feature type="transmembrane region" description="Helical" evidence="7">
    <location>
        <begin position="252"/>
        <end position="277"/>
    </location>
</feature>
<proteinExistence type="inferred from homology"/>
<dbReference type="Pfam" id="PF00528">
    <property type="entry name" value="BPD_transp_1"/>
    <property type="match status" value="1"/>
</dbReference>
<dbReference type="SUPFAM" id="SSF160964">
    <property type="entry name" value="MalF N-terminal region-like"/>
    <property type="match status" value="1"/>
</dbReference>
<comment type="subcellular location">
    <subcellularLocation>
        <location evidence="1 7">Cell membrane</location>
        <topology evidence="1 7">Multi-pass membrane protein</topology>
    </subcellularLocation>
</comment>
<evidence type="ECO:0000259" key="9">
    <source>
        <dbReference type="PROSITE" id="PS50928"/>
    </source>
</evidence>
<feature type="domain" description="ABC transmembrane type-1" evidence="9">
    <location>
        <begin position="110"/>
        <end position="326"/>
    </location>
</feature>
<evidence type="ECO:0000256" key="5">
    <source>
        <dbReference type="ARBA" id="ARBA00022989"/>
    </source>
</evidence>
<feature type="transmembrane region" description="Helical" evidence="7">
    <location>
        <begin position="51"/>
        <end position="71"/>
    </location>
</feature>
<feature type="region of interest" description="Disordered" evidence="8">
    <location>
        <begin position="1"/>
        <end position="42"/>
    </location>
</feature>
<evidence type="ECO:0000313" key="10">
    <source>
        <dbReference type="EMBL" id="GAA1956621.1"/>
    </source>
</evidence>
<comment type="similarity">
    <text evidence="7">Belongs to the binding-protein-dependent transport system permease family.</text>
</comment>
<evidence type="ECO:0000313" key="11">
    <source>
        <dbReference type="Proteomes" id="UP001499854"/>
    </source>
</evidence>
<keyword evidence="4 7" id="KW-0812">Transmembrane</keyword>
<accession>A0ABP5C5N5</accession>
<feature type="compositionally biased region" description="Gly residues" evidence="8">
    <location>
        <begin position="31"/>
        <end position="41"/>
    </location>
</feature>
<comment type="caution">
    <text evidence="10">The sequence shown here is derived from an EMBL/GenBank/DDBJ whole genome shotgun (WGS) entry which is preliminary data.</text>
</comment>